<dbReference type="InterPro" id="IPR036860">
    <property type="entry name" value="SH2_dom_sf"/>
</dbReference>
<keyword evidence="1" id="KW-0727">SH2 domain</keyword>
<dbReference type="InterPro" id="IPR000980">
    <property type="entry name" value="SH2"/>
</dbReference>
<feature type="compositionally biased region" description="Polar residues" evidence="2">
    <location>
        <begin position="10"/>
        <end position="22"/>
    </location>
</feature>
<sequence length="119" mass="13669">RRLPCCRAPGNNSQQNVSSSPTARPAMEFGVHAIQPWFYSGMSRDEATHLLTKYGTVDGVFLVRESRRNPGSFVYHMCIKIKFIIAKFFLLMRKTNCAIHWTMVEPSFMTCFNLLNFIS</sequence>
<feature type="region of interest" description="Disordered" evidence="2">
    <location>
        <begin position="1"/>
        <end position="23"/>
    </location>
</feature>
<organism evidence="4 5">
    <name type="scientific">Trichonephila clavata</name>
    <name type="common">Joro spider</name>
    <name type="synonym">Nephila clavata</name>
    <dbReference type="NCBI Taxonomy" id="2740835"/>
    <lineage>
        <taxon>Eukaryota</taxon>
        <taxon>Metazoa</taxon>
        <taxon>Ecdysozoa</taxon>
        <taxon>Arthropoda</taxon>
        <taxon>Chelicerata</taxon>
        <taxon>Arachnida</taxon>
        <taxon>Araneae</taxon>
        <taxon>Araneomorphae</taxon>
        <taxon>Entelegynae</taxon>
        <taxon>Araneoidea</taxon>
        <taxon>Nephilidae</taxon>
        <taxon>Trichonephila</taxon>
    </lineage>
</organism>
<dbReference type="PROSITE" id="PS50001">
    <property type="entry name" value="SH2"/>
    <property type="match status" value="1"/>
</dbReference>
<evidence type="ECO:0000256" key="2">
    <source>
        <dbReference type="SAM" id="MobiDB-lite"/>
    </source>
</evidence>
<evidence type="ECO:0000313" key="5">
    <source>
        <dbReference type="Proteomes" id="UP000887116"/>
    </source>
</evidence>
<feature type="non-terminal residue" evidence="4">
    <location>
        <position position="1"/>
    </location>
</feature>
<comment type="caution">
    <text evidence="4">The sequence shown here is derived from an EMBL/GenBank/DDBJ whole genome shotgun (WGS) entry which is preliminary data.</text>
</comment>
<evidence type="ECO:0000259" key="3">
    <source>
        <dbReference type="PROSITE" id="PS50001"/>
    </source>
</evidence>
<dbReference type="Gene3D" id="3.30.505.10">
    <property type="entry name" value="SH2 domain"/>
    <property type="match status" value="1"/>
</dbReference>
<name>A0A8X6JNR4_TRICU</name>
<dbReference type="EMBL" id="BMAO01039673">
    <property type="protein sequence ID" value="GFR32933.1"/>
    <property type="molecule type" value="Genomic_DNA"/>
</dbReference>
<evidence type="ECO:0000313" key="4">
    <source>
        <dbReference type="EMBL" id="GFR32933.1"/>
    </source>
</evidence>
<dbReference type="OrthoDB" id="8815311at2759"/>
<protein>
    <submittedName>
        <fullName evidence="4">Growth factor receptor-bound protein 14</fullName>
    </submittedName>
</protein>
<dbReference type="Pfam" id="PF00017">
    <property type="entry name" value="SH2"/>
    <property type="match status" value="1"/>
</dbReference>
<evidence type="ECO:0000256" key="1">
    <source>
        <dbReference type="PROSITE-ProRule" id="PRU00191"/>
    </source>
</evidence>
<keyword evidence="5" id="KW-1185">Reference proteome</keyword>
<proteinExistence type="predicted"/>
<feature type="domain" description="SH2" evidence="3">
    <location>
        <begin position="37"/>
        <end position="119"/>
    </location>
</feature>
<dbReference type="SUPFAM" id="SSF55550">
    <property type="entry name" value="SH2 domain"/>
    <property type="match status" value="1"/>
</dbReference>
<dbReference type="Proteomes" id="UP000887116">
    <property type="component" value="Unassembled WGS sequence"/>
</dbReference>
<dbReference type="AlphaFoldDB" id="A0A8X6JNR4"/>
<reference evidence="4" key="1">
    <citation type="submission" date="2020-07" db="EMBL/GenBank/DDBJ databases">
        <title>Multicomponent nature underlies the extraordinary mechanical properties of spider dragline silk.</title>
        <authorList>
            <person name="Kono N."/>
            <person name="Nakamura H."/>
            <person name="Mori M."/>
            <person name="Yoshida Y."/>
            <person name="Ohtoshi R."/>
            <person name="Malay A.D."/>
            <person name="Moran D.A.P."/>
            <person name="Tomita M."/>
            <person name="Numata K."/>
            <person name="Arakawa K."/>
        </authorList>
    </citation>
    <scope>NUCLEOTIDE SEQUENCE</scope>
</reference>
<keyword evidence="4" id="KW-0675">Receptor</keyword>
<gene>
    <name evidence="4" type="primary">GRB14_2</name>
    <name evidence="4" type="ORF">TNCT_649311</name>
</gene>
<accession>A0A8X6JNR4</accession>